<proteinExistence type="predicted"/>
<accession>A0A0X3Q3L7</accession>
<evidence type="ECO:0000313" key="1">
    <source>
        <dbReference type="EMBL" id="JAP58581.1"/>
    </source>
</evidence>
<name>A0A0X3Q3L7_SCHSO</name>
<gene>
    <name evidence="1" type="ORF">TR141148</name>
</gene>
<dbReference type="EMBL" id="GEEE01004644">
    <property type="protein sequence ID" value="JAP58581.1"/>
    <property type="molecule type" value="Transcribed_RNA"/>
</dbReference>
<protein>
    <submittedName>
        <fullName evidence="1">Uncharacterized protein</fullName>
    </submittedName>
</protein>
<sequence length="152" mass="16728">MKKRIQKRTPLVRSMASRSFSLASRISSDEPTICSPIRSAFSACSTRLSVIMDCNLPISEREVPNCCTSDCSDTKRRYISAFSVSRACNSLVLRSLTSTASTGLTLGSVESQFCPRCRRVEEEDVSEPNPECFVTAPESRPVSSTLLQYVAT</sequence>
<dbReference type="AlphaFoldDB" id="A0A0X3Q3L7"/>
<organism evidence="1">
    <name type="scientific">Schistocephalus solidus</name>
    <name type="common">Tapeworm</name>
    <dbReference type="NCBI Taxonomy" id="70667"/>
    <lineage>
        <taxon>Eukaryota</taxon>
        <taxon>Metazoa</taxon>
        <taxon>Spiralia</taxon>
        <taxon>Lophotrochozoa</taxon>
        <taxon>Platyhelminthes</taxon>
        <taxon>Cestoda</taxon>
        <taxon>Eucestoda</taxon>
        <taxon>Diphyllobothriidea</taxon>
        <taxon>Diphyllobothriidae</taxon>
        <taxon>Schistocephalus</taxon>
    </lineage>
</organism>
<reference evidence="1" key="1">
    <citation type="submission" date="2016-01" db="EMBL/GenBank/DDBJ databases">
        <title>Reference transcriptome for the parasite Schistocephalus solidus: insights into the molecular evolution of parasitism.</title>
        <authorList>
            <person name="Hebert F.O."/>
            <person name="Grambauer S."/>
            <person name="Barber I."/>
            <person name="Landry C.R."/>
            <person name="Aubin-Horth N."/>
        </authorList>
    </citation>
    <scope>NUCLEOTIDE SEQUENCE</scope>
</reference>